<dbReference type="InterPro" id="IPR036291">
    <property type="entry name" value="NAD(P)-bd_dom_sf"/>
</dbReference>
<proteinExistence type="predicted"/>
<keyword evidence="3" id="KW-1185">Reference proteome</keyword>
<gene>
    <name evidence="2" type="ORF">KIPB_013348</name>
</gene>
<organism evidence="2 3">
    <name type="scientific">Kipferlia bialata</name>
    <dbReference type="NCBI Taxonomy" id="797122"/>
    <lineage>
        <taxon>Eukaryota</taxon>
        <taxon>Metamonada</taxon>
        <taxon>Carpediemonas-like organisms</taxon>
        <taxon>Kipferlia</taxon>
    </lineage>
</organism>
<feature type="domain" description="CoA-binding" evidence="1">
    <location>
        <begin position="99"/>
        <end position="203"/>
    </location>
</feature>
<dbReference type="PANTHER" id="PTHR42793">
    <property type="entry name" value="COA BINDING DOMAIN CONTAINING PROTEIN"/>
    <property type="match status" value="1"/>
</dbReference>
<dbReference type="OrthoDB" id="10260108at2759"/>
<dbReference type="InterPro" id="IPR003781">
    <property type="entry name" value="CoA-bd"/>
</dbReference>
<dbReference type="Gene3D" id="3.40.50.720">
    <property type="entry name" value="NAD(P)-binding Rossmann-like Domain"/>
    <property type="match status" value="1"/>
</dbReference>
<dbReference type="Gene3D" id="3.30.470.20">
    <property type="entry name" value="ATP-grasp fold, B domain"/>
    <property type="match status" value="1"/>
</dbReference>
<accession>A0A9K3GNR1</accession>
<sequence length="267" mass="28373">MTQYLVGAVRGVDKQCAIDTVIETLEALQGVVRYFSRYNPEAPFVINELEINPAVVSKKDGSLLALDGVLSASVNPSFGATSPPLFFGSDKPLHKCSQLLNPSSVAIVGVSGKNMKASGTVILDKLIKAGEVSPDCIYPVHPKSDDILGVKCHKSMADVVASRDGKPVDLMIVGVPARSAAGIVSEAMATHQCESMFILSGGFAETEAGKEDEDRLKLELSKLSNDVRPVINGPNTLGFLYNSKFATEPSALTMDTVFVPAEKSSRD</sequence>
<name>A0A9K3GNR1_9EUKA</name>
<reference evidence="2 3" key="1">
    <citation type="journal article" date="2018" name="PLoS ONE">
        <title>The draft genome of Kipferlia bialata reveals reductive genome evolution in fornicate parasites.</title>
        <authorList>
            <person name="Tanifuji G."/>
            <person name="Takabayashi S."/>
            <person name="Kume K."/>
            <person name="Takagi M."/>
            <person name="Nakayama T."/>
            <person name="Kamikawa R."/>
            <person name="Inagaki Y."/>
            <person name="Hashimoto T."/>
        </authorList>
    </citation>
    <scope>NUCLEOTIDE SEQUENCE [LARGE SCALE GENOMIC DNA]</scope>
    <source>
        <strain evidence="2">NY0173</strain>
    </source>
</reference>
<dbReference type="EMBL" id="BDIP01006291">
    <property type="protein sequence ID" value="GIQ90524.1"/>
    <property type="molecule type" value="Genomic_DNA"/>
</dbReference>
<dbReference type="SMART" id="SM00881">
    <property type="entry name" value="CoA_binding"/>
    <property type="match status" value="1"/>
</dbReference>
<dbReference type="AlphaFoldDB" id="A0A9K3GNR1"/>
<dbReference type="Proteomes" id="UP000265618">
    <property type="component" value="Unassembled WGS sequence"/>
</dbReference>
<dbReference type="SUPFAM" id="SSF51735">
    <property type="entry name" value="NAD(P)-binding Rossmann-fold domains"/>
    <property type="match status" value="1"/>
</dbReference>
<protein>
    <recommendedName>
        <fullName evidence="1">CoA-binding domain-containing protein</fullName>
    </recommendedName>
</protein>
<comment type="caution">
    <text evidence="2">The sequence shown here is derived from an EMBL/GenBank/DDBJ whole genome shotgun (WGS) entry which is preliminary data.</text>
</comment>
<evidence type="ECO:0000313" key="2">
    <source>
        <dbReference type="EMBL" id="GIQ90524.1"/>
    </source>
</evidence>
<dbReference type="Pfam" id="PF13380">
    <property type="entry name" value="CoA_binding_2"/>
    <property type="match status" value="1"/>
</dbReference>
<evidence type="ECO:0000313" key="3">
    <source>
        <dbReference type="Proteomes" id="UP000265618"/>
    </source>
</evidence>
<dbReference type="PANTHER" id="PTHR42793:SF1">
    <property type="entry name" value="PEPTIDYL-LYSINE N-ACETYLTRANSFERASE PATZ"/>
    <property type="match status" value="1"/>
</dbReference>
<evidence type="ECO:0000259" key="1">
    <source>
        <dbReference type="SMART" id="SM00881"/>
    </source>
</evidence>
<feature type="non-terminal residue" evidence="2">
    <location>
        <position position="1"/>
    </location>
</feature>